<feature type="compositionally biased region" description="Polar residues" evidence="1">
    <location>
        <begin position="220"/>
        <end position="229"/>
    </location>
</feature>
<dbReference type="SMART" id="SM00273">
    <property type="entry name" value="ENTH"/>
    <property type="match status" value="1"/>
</dbReference>
<dbReference type="InterPro" id="IPR013809">
    <property type="entry name" value="ENTH"/>
</dbReference>
<dbReference type="CDD" id="cd16992">
    <property type="entry name" value="ENTH_Ent3"/>
    <property type="match status" value="1"/>
</dbReference>
<dbReference type="Pfam" id="PF01417">
    <property type="entry name" value="ENTH"/>
    <property type="match status" value="1"/>
</dbReference>
<dbReference type="EMBL" id="CP015057">
    <property type="protein sequence ID" value="QGN16200.1"/>
    <property type="molecule type" value="Genomic_DNA"/>
</dbReference>
<dbReference type="PANTHER" id="PTHR12276:SF45">
    <property type="entry name" value="CLATHRIN INTERACTOR 1"/>
    <property type="match status" value="1"/>
</dbReference>
<reference evidence="3 4" key="1">
    <citation type="submission" date="2016-03" db="EMBL/GenBank/DDBJ databases">
        <title>How can Kluyveromyces marxianus grow so fast - potential evolutionary course in Saccharomyces Complex revealed by comparative genomics.</title>
        <authorList>
            <person name="Mo W."/>
            <person name="Lu W."/>
            <person name="Yang X."/>
            <person name="Qi J."/>
            <person name="Lv H."/>
        </authorList>
    </citation>
    <scope>NUCLEOTIDE SEQUENCE [LARGE SCALE GENOMIC DNA]</scope>
    <source>
        <strain evidence="3 4">FIM1</strain>
    </source>
</reference>
<gene>
    <name evidence="3" type="primary">ENT3</name>
    <name evidence="3" type="ORF">FIM1_2903</name>
</gene>
<keyword evidence="4" id="KW-1185">Reference proteome</keyword>
<evidence type="ECO:0000259" key="2">
    <source>
        <dbReference type="PROSITE" id="PS50942"/>
    </source>
</evidence>
<organism evidence="3 4">
    <name type="scientific">Kluyveromyces marxianus</name>
    <name type="common">Yeast</name>
    <name type="synonym">Candida kefyr</name>
    <dbReference type="NCBI Taxonomy" id="4911"/>
    <lineage>
        <taxon>Eukaryota</taxon>
        <taxon>Fungi</taxon>
        <taxon>Dikarya</taxon>
        <taxon>Ascomycota</taxon>
        <taxon>Saccharomycotina</taxon>
        <taxon>Saccharomycetes</taxon>
        <taxon>Saccharomycetales</taxon>
        <taxon>Saccharomycetaceae</taxon>
        <taxon>Kluyveromyces</taxon>
    </lineage>
</organism>
<feature type="compositionally biased region" description="Acidic residues" evidence="1">
    <location>
        <begin position="272"/>
        <end position="282"/>
    </location>
</feature>
<evidence type="ECO:0000313" key="4">
    <source>
        <dbReference type="Proteomes" id="UP000422736"/>
    </source>
</evidence>
<sequence length="408" mass="45369">MSLEDSITKLSLYDAKKYFRKAQNVVFNYTEMEAKVREATNNEPWGASSTLMEKIAQGTYNYREREEILGMIFRRFTEKTASEWRQIYKALQLLEYLIKHGSERFIDDVRNNLNLVKMLESFHYIDSQGRDQGINVRNRASQLVKLLESDEMIRQERKKARETMKKYKGVAGGIVPGMGANVNSRAGYTRSTNQGISVSADFDSDDDDGYQKPQPYGLDNGNSKSSYNPNEEYEPRQSEGSSDLLDIQENEGAKNKKQYQQTNSQAAAAAADIDDDDDEDFAEFQSATPSAPVSNRLDDLVFSNDNSFATPSHPHAPATAVTPAIAEAAKASDPFGSLFSSAKKEPFKTTVTTSTTGKTETASNPVAHSDDADLFGDLQPAPNSQKSNGNHQQPATQNHSEEIDLLSF</sequence>
<feature type="compositionally biased region" description="Low complexity" evidence="1">
    <location>
        <begin position="349"/>
        <end position="361"/>
    </location>
</feature>
<feature type="compositionally biased region" description="Polar residues" evidence="1">
    <location>
        <begin position="381"/>
        <end position="398"/>
    </location>
</feature>
<feature type="region of interest" description="Disordered" evidence="1">
    <location>
        <begin position="197"/>
        <end position="317"/>
    </location>
</feature>
<feature type="domain" description="ENTH" evidence="2">
    <location>
        <begin position="24"/>
        <end position="157"/>
    </location>
</feature>
<feature type="region of interest" description="Disordered" evidence="1">
    <location>
        <begin position="336"/>
        <end position="408"/>
    </location>
</feature>
<accession>A0ABX6EV31</accession>
<dbReference type="SUPFAM" id="SSF48464">
    <property type="entry name" value="ENTH/VHS domain"/>
    <property type="match status" value="1"/>
</dbReference>
<protein>
    <submittedName>
        <fullName evidence="3">Epsin-3</fullName>
    </submittedName>
</protein>
<evidence type="ECO:0000313" key="3">
    <source>
        <dbReference type="EMBL" id="QGN16200.1"/>
    </source>
</evidence>
<evidence type="ECO:0000256" key="1">
    <source>
        <dbReference type="SAM" id="MobiDB-lite"/>
    </source>
</evidence>
<name>A0ABX6EV31_KLUMA</name>
<dbReference type="Proteomes" id="UP000422736">
    <property type="component" value="Chromosome 4"/>
</dbReference>
<dbReference type="Gene3D" id="1.25.40.90">
    <property type="match status" value="1"/>
</dbReference>
<proteinExistence type="predicted"/>
<dbReference type="InterPro" id="IPR008942">
    <property type="entry name" value="ENTH_VHS"/>
</dbReference>
<dbReference type="PANTHER" id="PTHR12276">
    <property type="entry name" value="EPSIN/ENT-RELATED"/>
    <property type="match status" value="1"/>
</dbReference>
<dbReference type="PROSITE" id="PS50942">
    <property type="entry name" value="ENTH"/>
    <property type="match status" value="1"/>
</dbReference>